<feature type="compositionally biased region" description="Basic residues" evidence="1">
    <location>
        <begin position="141"/>
        <end position="153"/>
    </location>
</feature>
<dbReference type="EMBL" id="KZ819297">
    <property type="protein sequence ID" value="PWN96853.1"/>
    <property type="molecule type" value="Genomic_DNA"/>
</dbReference>
<sequence length="153" mass="16298">MPGGRGLGEVRDLLGTAGMGDQGDSRAEGSAVDVGCTLVVAARCSSHSDGVSSWRHSLRSERRIPPPARDGAGHASCLTSPLAFALALSLLIHLALSSSLRNRHSSPLSHFPLLVLSRLPLPATRTRRSSSGVVLHLGRLQSRRRKRSGRRRA</sequence>
<dbReference type="RefSeq" id="XP_025597132.1">
    <property type="nucleotide sequence ID" value="XM_025742804.1"/>
</dbReference>
<dbReference type="Proteomes" id="UP000245946">
    <property type="component" value="Unassembled WGS sequence"/>
</dbReference>
<name>A0A316Z9J4_9BASI</name>
<evidence type="ECO:0000256" key="1">
    <source>
        <dbReference type="SAM" id="MobiDB-lite"/>
    </source>
</evidence>
<dbReference type="AlphaFoldDB" id="A0A316Z9J4"/>
<evidence type="ECO:0000313" key="2">
    <source>
        <dbReference type="EMBL" id="PWN96853.1"/>
    </source>
</evidence>
<feature type="region of interest" description="Disordered" evidence="1">
    <location>
        <begin position="130"/>
        <end position="153"/>
    </location>
</feature>
<evidence type="ECO:0000313" key="3">
    <source>
        <dbReference type="Proteomes" id="UP000245946"/>
    </source>
</evidence>
<proteinExistence type="predicted"/>
<organism evidence="2 3">
    <name type="scientific">Tilletiopsis washingtonensis</name>
    <dbReference type="NCBI Taxonomy" id="58919"/>
    <lineage>
        <taxon>Eukaryota</taxon>
        <taxon>Fungi</taxon>
        <taxon>Dikarya</taxon>
        <taxon>Basidiomycota</taxon>
        <taxon>Ustilaginomycotina</taxon>
        <taxon>Exobasidiomycetes</taxon>
        <taxon>Entylomatales</taxon>
        <taxon>Entylomatales incertae sedis</taxon>
        <taxon>Tilletiopsis</taxon>
    </lineage>
</organism>
<gene>
    <name evidence="2" type="ORF">FA09DRAFT_330933</name>
</gene>
<dbReference type="GeneID" id="37270348"/>
<protein>
    <submittedName>
        <fullName evidence="2">Uncharacterized protein</fullName>
    </submittedName>
</protein>
<accession>A0A316Z9J4</accession>
<reference evidence="2 3" key="1">
    <citation type="journal article" date="2018" name="Mol. Biol. Evol.">
        <title>Broad Genomic Sampling Reveals a Smut Pathogenic Ancestry of the Fungal Clade Ustilaginomycotina.</title>
        <authorList>
            <person name="Kijpornyongpan T."/>
            <person name="Mondo S.J."/>
            <person name="Barry K."/>
            <person name="Sandor L."/>
            <person name="Lee J."/>
            <person name="Lipzen A."/>
            <person name="Pangilinan J."/>
            <person name="LaButti K."/>
            <person name="Hainaut M."/>
            <person name="Henrissat B."/>
            <person name="Grigoriev I.V."/>
            <person name="Spatafora J.W."/>
            <person name="Aime M.C."/>
        </authorList>
    </citation>
    <scope>NUCLEOTIDE SEQUENCE [LARGE SCALE GENOMIC DNA]</scope>
    <source>
        <strain evidence="2 3">MCA 4186</strain>
    </source>
</reference>
<keyword evidence="3" id="KW-1185">Reference proteome</keyword>